<gene>
    <name evidence="1" type="ORF">SIL87_07060</name>
</gene>
<reference evidence="1 2" key="1">
    <citation type="submission" date="2023-11" db="EMBL/GenBank/DDBJ databases">
        <title>MicrobeMod: A computational toolkit for identifying prokaryotic methylation and restriction-modification with nanopore sequencing.</title>
        <authorList>
            <person name="Crits-Christoph A."/>
            <person name="Kang S.C."/>
            <person name="Lee H."/>
            <person name="Ostrov N."/>
        </authorList>
    </citation>
    <scope>NUCLEOTIDE SEQUENCE [LARGE SCALE GENOMIC DNA]</scope>
    <source>
        <strain evidence="1 2">DSMZ 700</strain>
    </source>
</reference>
<dbReference type="Pfam" id="PF09981">
    <property type="entry name" value="DUF2218"/>
    <property type="match status" value="1"/>
</dbReference>
<comment type="caution">
    <text evidence="1">The sequence shown here is derived from an EMBL/GenBank/DDBJ whole genome shotgun (WGS) entry which is preliminary data.</text>
</comment>
<dbReference type="InterPro" id="IPR014543">
    <property type="entry name" value="UCP028291"/>
</dbReference>
<dbReference type="AlphaFoldDB" id="A0AAW9DN64"/>
<dbReference type="EMBL" id="JAWXYB010000018">
    <property type="protein sequence ID" value="MDX5930519.1"/>
    <property type="molecule type" value="Genomic_DNA"/>
</dbReference>
<dbReference type="Proteomes" id="UP001279553">
    <property type="component" value="Unassembled WGS sequence"/>
</dbReference>
<evidence type="ECO:0000313" key="2">
    <source>
        <dbReference type="Proteomes" id="UP001279553"/>
    </source>
</evidence>
<name>A0AAW9DN64_ACIAO</name>
<keyword evidence="2" id="KW-1185">Reference proteome</keyword>
<organism evidence="1 2">
    <name type="scientific">Acidiphilium acidophilum</name>
    <name type="common">Thiobacillus acidophilus</name>
    <dbReference type="NCBI Taxonomy" id="76588"/>
    <lineage>
        <taxon>Bacteria</taxon>
        <taxon>Pseudomonadati</taxon>
        <taxon>Pseudomonadota</taxon>
        <taxon>Alphaproteobacteria</taxon>
        <taxon>Acetobacterales</taxon>
        <taxon>Acidocellaceae</taxon>
        <taxon>Acidiphilium</taxon>
    </lineage>
</organism>
<accession>A0AAW9DN64</accession>
<protein>
    <submittedName>
        <fullName evidence="1">DUF2218 domain-containing protein</fullName>
    </submittedName>
</protein>
<sequence length="98" mass="10552">MATTSAAKLETASAGRYLGQFCKHFAHRVPVNLAESGNAGIVTFDGGICTLRADDTALALRLDAATTEDAERFQGVIERHLARFAFREAPSLVWQISA</sequence>
<proteinExistence type="predicted"/>
<dbReference type="Gene3D" id="3.30.310.50">
    <property type="entry name" value="Alpha-D-phosphohexomutase, C-terminal domain"/>
    <property type="match status" value="1"/>
</dbReference>
<evidence type="ECO:0000313" key="1">
    <source>
        <dbReference type="EMBL" id="MDX5930519.1"/>
    </source>
</evidence>
<dbReference type="RefSeq" id="WP_319613464.1">
    <property type="nucleotide sequence ID" value="NZ_JAWXYB010000018.1"/>
</dbReference>